<evidence type="ECO:0008006" key="3">
    <source>
        <dbReference type="Google" id="ProtNLM"/>
    </source>
</evidence>
<protein>
    <recommendedName>
        <fullName evidence="3">Short-chain dehydrogenase</fullName>
    </recommendedName>
</protein>
<accession>A0A5E6R7Q2</accession>
<proteinExistence type="predicted"/>
<evidence type="ECO:0000313" key="2">
    <source>
        <dbReference type="Proteomes" id="UP000325607"/>
    </source>
</evidence>
<reference evidence="1 2" key="1">
    <citation type="submission" date="2019-09" db="EMBL/GenBank/DDBJ databases">
        <authorList>
            <person name="Chandra G."/>
            <person name="Truman W A."/>
        </authorList>
    </citation>
    <scope>NUCLEOTIDE SEQUENCE [LARGE SCALE GENOMIC DNA]</scope>
    <source>
        <strain evidence="1">PS645</strain>
    </source>
</reference>
<dbReference type="EMBL" id="CABVGX010000008">
    <property type="protein sequence ID" value="VVM64276.1"/>
    <property type="molecule type" value="Genomic_DNA"/>
</dbReference>
<dbReference type="Proteomes" id="UP000325607">
    <property type="component" value="Unassembled WGS sequence"/>
</dbReference>
<dbReference type="AlphaFoldDB" id="A0A5E6R7Q2"/>
<name>A0A5E6R7Q2_PSEFL</name>
<dbReference type="RefSeq" id="WP_028622216.1">
    <property type="nucleotide sequence ID" value="NZ_CABVGX010000008.1"/>
</dbReference>
<evidence type="ECO:0000313" key="1">
    <source>
        <dbReference type="EMBL" id="VVM64276.1"/>
    </source>
</evidence>
<sequence>MNEYMALTSNADDLPSLYVNTTQPLHSLLSTARYRIDAVTQVLENLAMRSDINTDSVILSDFAMLCCIPLRDGCDVLDVVARRMDAEK</sequence>
<gene>
    <name evidence="1" type="ORF">PS645_01432</name>
</gene>
<dbReference type="OrthoDB" id="7027245at2"/>
<organism evidence="1 2">
    <name type="scientific">Pseudomonas fluorescens</name>
    <dbReference type="NCBI Taxonomy" id="294"/>
    <lineage>
        <taxon>Bacteria</taxon>
        <taxon>Pseudomonadati</taxon>
        <taxon>Pseudomonadota</taxon>
        <taxon>Gammaproteobacteria</taxon>
        <taxon>Pseudomonadales</taxon>
        <taxon>Pseudomonadaceae</taxon>
        <taxon>Pseudomonas</taxon>
    </lineage>
</organism>